<keyword evidence="8" id="KW-0472">Membrane</keyword>
<evidence type="ECO:0000256" key="5">
    <source>
        <dbReference type="ARBA" id="ARBA00023170"/>
    </source>
</evidence>
<dbReference type="AlphaFoldDB" id="A0AAV8FR87"/>
<keyword evidence="8" id="KW-0812">Transmembrane</keyword>
<dbReference type="GO" id="GO:0016020">
    <property type="term" value="C:membrane"/>
    <property type="evidence" value="ECO:0007669"/>
    <property type="project" value="UniProtKB-SubCell"/>
</dbReference>
<protein>
    <recommendedName>
        <fullName evidence="2">non-specific serine/threonine protein kinase</fullName>
        <ecNumber evidence="2">2.7.11.1</ecNumber>
    </recommendedName>
</protein>
<dbReference type="PANTHER" id="PTHR32444">
    <property type="entry name" value="BULB-TYPE LECTIN DOMAIN-CONTAINING PROTEIN"/>
    <property type="match status" value="1"/>
</dbReference>
<dbReference type="InterPro" id="IPR000858">
    <property type="entry name" value="S_locus_glycoprot_dom"/>
</dbReference>
<reference evidence="11" key="1">
    <citation type="submission" date="2022-08" db="EMBL/GenBank/DDBJ databases">
        <authorList>
            <person name="Marques A."/>
        </authorList>
    </citation>
    <scope>NUCLEOTIDE SEQUENCE</scope>
    <source>
        <strain evidence="11">RhyPub2mFocal</strain>
        <tissue evidence="11">Leaves</tissue>
    </source>
</reference>
<evidence type="ECO:0000256" key="2">
    <source>
        <dbReference type="ARBA" id="ARBA00012513"/>
    </source>
</evidence>
<feature type="chain" id="PRO_5043832491" description="non-specific serine/threonine protein kinase" evidence="9">
    <location>
        <begin position="29"/>
        <end position="408"/>
    </location>
</feature>
<dbReference type="PROSITE" id="PS50927">
    <property type="entry name" value="BULB_LECTIN"/>
    <property type="match status" value="1"/>
</dbReference>
<dbReference type="GO" id="GO:0048544">
    <property type="term" value="P:recognition of pollen"/>
    <property type="evidence" value="ECO:0007669"/>
    <property type="project" value="InterPro"/>
</dbReference>
<dbReference type="CDD" id="cd00028">
    <property type="entry name" value="B_lectin"/>
    <property type="match status" value="1"/>
</dbReference>
<feature type="domain" description="Bulb-type lectin" evidence="10">
    <location>
        <begin position="31"/>
        <end position="157"/>
    </location>
</feature>
<dbReference type="InterPro" id="IPR001480">
    <property type="entry name" value="Bulb-type_lectin_dom"/>
</dbReference>
<sequence length="408" mass="44754">MFFFFFLNHSSFFFFFCLVSCLAIPSHATPTDTLKPGQSLSTIDGATLVSANGLFELGFFSPGKSSNQYVAIWYQNISKQDTIWVANRESPIPASSSAILVLTDAGNLELISQGATGNVTVWSTNTSSLNMTTLQLSNEGNLVLQSIQNSILWQSFDHPGSTFIQGMHMGINIKTGARQLYTCWRSPDDPAPGNFSMGLDPSGSTQLFIWKDGTVPYWRSGEWNGAANFLGIPWVPLYSKGFFFETEGDQKYYTFTACNDSLIRFVLHWNGTDSSFMYAGASQGWEDFWNQPVKQCEIYGACGPNGLCRNNGDLASCSRLDGYQPKSNHAWKAGNRSAGCIRQAALGCLNKGQSGYKKLQDSSNRRIAIIAGSVSACIVLLLVVSIFIWRQFVFGSGPKGICLSILVL</sequence>
<keyword evidence="11" id="KW-0808">Transferase</keyword>
<dbReference type="Pfam" id="PF00954">
    <property type="entry name" value="S_locus_glycop"/>
    <property type="match status" value="1"/>
</dbReference>
<comment type="caution">
    <text evidence="11">The sequence shown here is derived from an EMBL/GenBank/DDBJ whole genome shotgun (WGS) entry which is preliminary data.</text>
</comment>
<dbReference type="SMART" id="SM00108">
    <property type="entry name" value="B_lectin"/>
    <property type="match status" value="1"/>
</dbReference>
<evidence type="ECO:0000256" key="8">
    <source>
        <dbReference type="SAM" id="Phobius"/>
    </source>
</evidence>
<keyword evidence="12" id="KW-1185">Reference proteome</keyword>
<keyword evidence="11" id="KW-0418">Kinase</keyword>
<dbReference type="PANTHER" id="PTHR32444:SF118">
    <property type="entry name" value="OS09G0551150 PROTEIN"/>
    <property type="match status" value="1"/>
</dbReference>
<dbReference type="GO" id="GO:0004674">
    <property type="term" value="F:protein serine/threonine kinase activity"/>
    <property type="evidence" value="ECO:0007669"/>
    <property type="project" value="UniProtKB-EC"/>
</dbReference>
<keyword evidence="3 9" id="KW-0732">Signal</keyword>
<evidence type="ECO:0000256" key="1">
    <source>
        <dbReference type="ARBA" id="ARBA00004479"/>
    </source>
</evidence>
<dbReference type="EMBL" id="JAMFTS010000002">
    <property type="protein sequence ID" value="KAJ4794620.1"/>
    <property type="molecule type" value="Genomic_DNA"/>
</dbReference>
<evidence type="ECO:0000256" key="6">
    <source>
        <dbReference type="ARBA" id="ARBA00047899"/>
    </source>
</evidence>
<comment type="subcellular location">
    <subcellularLocation>
        <location evidence="1">Membrane</location>
        <topology evidence="1">Single-pass type I membrane protein</topology>
    </subcellularLocation>
</comment>
<gene>
    <name evidence="11" type="ORF">LUZ62_045866</name>
</gene>
<dbReference type="FunFam" id="2.90.10.10:FF:000005">
    <property type="entry name" value="G-type lectin S-receptor-like serine/threonine-protein kinase"/>
    <property type="match status" value="1"/>
</dbReference>
<proteinExistence type="predicted"/>
<name>A0AAV8FR87_9POAL</name>
<keyword evidence="4" id="KW-1015">Disulfide bond</keyword>
<dbReference type="Pfam" id="PF01453">
    <property type="entry name" value="B_lectin"/>
    <property type="match status" value="1"/>
</dbReference>
<keyword evidence="8" id="KW-1133">Transmembrane helix</keyword>
<dbReference type="Proteomes" id="UP001140206">
    <property type="component" value="Chromosome 2"/>
</dbReference>
<dbReference type="GO" id="GO:0051707">
    <property type="term" value="P:response to other organism"/>
    <property type="evidence" value="ECO:0007669"/>
    <property type="project" value="UniProtKB-ARBA"/>
</dbReference>
<evidence type="ECO:0000259" key="10">
    <source>
        <dbReference type="PROSITE" id="PS50927"/>
    </source>
</evidence>
<organism evidence="11 12">
    <name type="scientific">Rhynchospora pubera</name>
    <dbReference type="NCBI Taxonomy" id="906938"/>
    <lineage>
        <taxon>Eukaryota</taxon>
        <taxon>Viridiplantae</taxon>
        <taxon>Streptophyta</taxon>
        <taxon>Embryophyta</taxon>
        <taxon>Tracheophyta</taxon>
        <taxon>Spermatophyta</taxon>
        <taxon>Magnoliopsida</taxon>
        <taxon>Liliopsida</taxon>
        <taxon>Poales</taxon>
        <taxon>Cyperaceae</taxon>
        <taxon>Cyperoideae</taxon>
        <taxon>Rhynchosporeae</taxon>
        <taxon>Rhynchospora</taxon>
    </lineage>
</organism>
<evidence type="ECO:0000256" key="9">
    <source>
        <dbReference type="SAM" id="SignalP"/>
    </source>
</evidence>
<evidence type="ECO:0000313" key="12">
    <source>
        <dbReference type="Proteomes" id="UP001140206"/>
    </source>
</evidence>
<dbReference type="InterPro" id="IPR036426">
    <property type="entry name" value="Bulb-type_lectin_dom_sf"/>
</dbReference>
<dbReference type="SUPFAM" id="SSF51110">
    <property type="entry name" value="alpha-D-mannose-specific plant lectins"/>
    <property type="match status" value="1"/>
</dbReference>
<evidence type="ECO:0000256" key="3">
    <source>
        <dbReference type="ARBA" id="ARBA00022729"/>
    </source>
</evidence>
<evidence type="ECO:0000256" key="7">
    <source>
        <dbReference type="ARBA" id="ARBA00048679"/>
    </source>
</evidence>
<accession>A0AAV8FR87</accession>
<feature type="signal peptide" evidence="9">
    <location>
        <begin position="1"/>
        <end position="28"/>
    </location>
</feature>
<dbReference type="Gene3D" id="2.90.10.10">
    <property type="entry name" value="Bulb-type lectin domain"/>
    <property type="match status" value="1"/>
</dbReference>
<evidence type="ECO:0000256" key="4">
    <source>
        <dbReference type="ARBA" id="ARBA00023157"/>
    </source>
</evidence>
<evidence type="ECO:0000313" key="11">
    <source>
        <dbReference type="EMBL" id="KAJ4794620.1"/>
    </source>
</evidence>
<feature type="transmembrane region" description="Helical" evidence="8">
    <location>
        <begin position="367"/>
        <end position="389"/>
    </location>
</feature>
<comment type="catalytic activity">
    <reaction evidence="7">
        <text>L-seryl-[protein] + ATP = O-phospho-L-seryl-[protein] + ADP + H(+)</text>
        <dbReference type="Rhea" id="RHEA:17989"/>
        <dbReference type="Rhea" id="RHEA-COMP:9863"/>
        <dbReference type="Rhea" id="RHEA-COMP:11604"/>
        <dbReference type="ChEBI" id="CHEBI:15378"/>
        <dbReference type="ChEBI" id="CHEBI:29999"/>
        <dbReference type="ChEBI" id="CHEBI:30616"/>
        <dbReference type="ChEBI" id="CHEBI:83421"/>
        <dbReference type="ChEBI" id="CHEBI:456216"/>
        <dbReference type="EC" id="2.7.11.1"/>
    </reaction>
</comment>
<keyword evidence="5" id="KW-0675">Receptor</keyword>
<comment type="catalytic activity">
    <reaction evidence="6">
        <text>L-threonyl-[protein] + ATP = O-phospho-L-threonyl-[protein] + ADP + H(+)</text>
        <dbReference type="Rhea" id="RHEA:46608"/>
        <dbReference type="Rhea" id="RHEA-COMP:11060"/>
        <dbReference type="Rhea" id="RHEA-COMP:11605"/>
        <dbReference type="ChEBI" id="CHEBI:15378"/>
        <dbReference type="ChEBI" id="CHEBI:30013"/>
        <dbReference type="ChEBI" id="CHEBI:30616"/>
        <dbReference type="ChEBI" id="CHEBI:61977"/>
        <dbReference type="ChEBI" id="CHEBI:456216"/>
        <dbReference type="EC" id="2.7.11.1"/>
    </reaction>
</comment>
<dbReference type="EC" id="2.7.11.1" evidence="2"/>